<gene>
    <name evidence="1" type="ORF">Bca52824_065122</name>
</gene>
<reference evidence="1 2" key="1">
    <citation type="submission" date="2020-02" db="EMBL/GenBank/DDBJ databases">
        <authorList>
            <person name="Ma Q."/>
            <person name="Huang Y."/>
            <person name="Song X."/>
            <person name="Pei D."/>
        </authorList>
    </citation>
    <scope>NUCLEOTIDE SEQUENCE [LARGE SCALE GENOMIC DNA]</scope>
    <source>
        <strain evidence="1">Sxm20200214</strain>
        <tissue evidence="1">Leaf</tissue>
    </source>
</reference>
<organism evidence="1 2">
    <name type="scientific">Brassica carinata</name>
    <name type="common">Ethiopian mustard</name>
    <name type="synonym">Abyssinian cabbage</name>
    <dbReference type="NCBI Taxonomy" id="52824"/>
    <lineage>
        <taxon>Eukaryota</taxon>
        <taxon>Viridiplantae</taxon>
        <taxon>Streptophyta</taxon>
        <taxon>Embryophyta</taxon>
        <taxon>Tracheophyta</taxon>
        <taxon>Spermatophyta</taxon>
        <taxon>Magnoliopsida</taxon>
        <taxon>eudicotyledons</taxon>
        <taxon>Gunneridae</taxon>
        <taxon>Pentapetalae</taxon>
        <taxon>rosids</taxon>
        <taxon>malvids</taxon>
        <taxon>Brassicales</taxon>
        <taxon>Brassicaceae</taxon>
        <taxon>Brassiceae</taxon>
        <taxon>Brassica</taxon>
    </lineage>
</organism>
<sequence>MKTSSNPTDESTSLSFTSFLTVLRSNSWRPPWGMGKYLRGRLNWCPFCRRLTVLLSLDRSVVTRSFCRHSAQIILSQSLDSISHGHFRLRSLAVDHFRSFCRHSAVTFDFDLVVTRLALLRSLDALFVVTRHG</sequence>
<dbReference type="Proteomes" id="UP000886595">
    <property type="component" value="Unassembled WGS sequence"/>
</dbReference>
<evidence type="ECO:0000313" key="1">
    <source>
        <dbReference type="EMBL" id="KAG2270567.1"/>
    </source>
</evidence>
<comment type="caution">
    <text evidence="1">The sequence shown here is derived from an EMBL/GenBank/DDBJ whole genome shotgun (WGS) entry which is preliminary data.</text>
</comment>
<evidence type="ECO:0000313" key="2">
    <source>
        <dbReference type="Proteomes" id="UP000886595"/>
    </source>
</evidence>
<dbReference type="EMBL" id="JAAMPC010000013">
    <property type="protein sequence ID" value="KAG2270567.1"/>
    <property type="molecule type" value="Genomic_DNA"/>
</dbReference>
<keyword evidence="2" id="KW-1185">Reference proteome</keyword>
<name>A0A8X7QJQ9_BRACI</name>
<dbReference type="AlphaFoldDB" id="A0A8X7QJQ9"/>
<accession>A0A8X7QJQ9</accession>
<proteinExistence type="predicted"/>
<protein>
    <submittedName>
        <fullName evidence="1">Uncharacterized protein</fullName>
    </submittedName>
</protein>
<dbReference type="OrthoDB" id="10514526at2759"/>